<organism evidence="4 5">
    <name type="scientific">Sclerotinia nivalis</name>
    <dbReference type="NCBI Taxonomy" id="352851"/>
    <lineage>
        <taxon>Eukaryota</taxon>
        <taxon>Fungi</taxon>
        <taxon>Dikarya</taxon>
        <taxon>Ascomycota</taxon>
        <taxon>Pezizomycotina</taxon>
        <taxon>Leotiomycetes</taxon>
        <taxon>Helotiales</taxon>
        <taxon>Sclerotiniaceae</taxon>
        <taxon>Sclerotinia</taxon>
    </lineage>
</organism>
<dbReference type="OrthoDB" id="3560337at2759"/>
<accession>A0A9X0AT91</accession>
<dbReference type="EMBL" id="JAPEIS010000003">
    <property type="protein sequence ID" value="KAJ8068542.1"/>
    <property type="molecule type" value="Genomic_DNA"/>
</dbReference>
<dbReference type="InterPro" id="IPR007527">
    <property type="entry name" value="Znf_SWIM"/>
</dbReference>
<keyword evidence="5" id="KW-1185">Reference proteome</keyword>
<comment type="caution">
    <text evidence="4">The sequence shown here is derived from an EMBL/GenBank/DDBJ whole genome shotgun (WGS) entry which is preliminary data.</text>
</comment>
<dbReference type="PANTHER" id="PTHR21540">
    <property type="entry name" value="RING FINGER AND SWIM DOMAIN-CONTAINING PROTEIN 2"/>
    <property type="match status" value="1"/>
</dbReference>
<feature type="domain" description="SWIM-type" evidence="3">
    <location>
        <begin position="224"/>
        <end position="256"/>
    </location>
</feature>
<dbReference type="InterPro" id="IPR039903">
    <property type="entry name" value="Zswim2"/>
</dbReference>
<dbReference type="AlphaFoldDB" id="A0A9X0AT91"/>
<dbReference type="Proteomes" id="UP001152300">
    <property type="component" value="Unassembled WGS sequence"/>
</dbReference>
<dbReference type="SUPFAM" id="SSF57850">
    <property type="entry name" value="RING/U-box"/>
    <property type="match status" value="1"/>
</dbReference>
<proteinExistence type="predicted"/>
<dbReference type="Pfam" id="PF04434">
    <property type="entry name" value="SWIM"/>
    <property type="match status" value="1"/>
</dbReference>
<feature type="region of interest" description="Disordered" evidence="2">
    <location>
        <begin position="21"/>
        <end position="51"/>
    </location>
</feature>
<dbReference type="Gene3D" id="3.30.40.10">
    <property type="entry name" value="Zinc/RING finger domain, C3HC4 (zinc finger)"/>
    <property type="match status" value="1"/>
</dbReference>
<keyword evidence="1" id="KW-0862">Zinc</keyword>
<evidence type="ECO:0000313" key="4">
    <source>
        <dbReference type="EMBL" id="KAJ8068542.1"/>
    </source>
</evidence>
<keyword evidence="1" id="KW-0863">Zinc-finger</keyword>
<protein>
    <recommendedName>
        <fullName evidence="3">SWIM-type domain-containing protein</fullName>
    </recommendedName>
</protein>
<dbReference type="PROSITE" id="PS50966">
    <property type="entry name" value="ZF_SWIM"/>
    <property type="match status" value="1"/>
</dbReference>
<dbReference type="GO" id="GO:0061630">
    <property type="term" value="F:ubiquitin protein ligase activity"/>
    <property type="evidence" value="ECO:0007669"/>
    <property type="project" value="InterPro"/>
</dbReference>
<name>A0A9X0AT91_9HELO</name>
<evidence type="ECO:0000256" key="2">
    <source>
        <dbReference type="SAM" id="MobiDB-lite"/>
    </source>
</evidence>
<gene>
    <name evidence="4" type="ORF">OCU04_004092</name>
</gene>
<evidence type="ECO:0000313" key="5">
    <source>
        <dbReference type="Proteomes" id="UP001152300"/>
    </source>
</evidence>
<reference evidence="4" key="1">
    <citation type="submission" date="2022-11" db="EMBL/GenBank/DDBJ databases">
        <title>Genome Resource of Sclerotinia nivalis Strain SnTB1, a Plant Pathogen Isolated from American Ginseng.</title>
        <authorList>
            <person name="Fan S."/>
        </authorList>
    </citation>
    <scope>NUCLEOTIDE SEQUENCE</scope>
    <source>
        <strain evidence="4">SnTB1</strain>
    </source>
</reference>
<dbReference type="PANTHER" id="PTHR21540:SF0">
    <property type="entry name" value="PHD FAMILY PROTEIN"/>
    <property type="match status" value="1"/>
</dbReference>
<keyword evidence="1" id="KW-0479">Metal-binding</keyword>
<evidence type="ECO:0000256" key="1">
    <source>
        <dbReference type="PROSITE-ProRule" id="PRU00325"/>
    </source>
</evidence>
<dbReference type="GO" id="GO:0008270">
    <property type="term" value="F:zinc ion binding"/>
    <property type="evidence" value="ECO:0007669"/>
    <property type="project" value="UniProtKB-KW"/>
</dbReference>
<sequence length="417" mass="47893">MENQLNRAARKRRRTLYSNIVQNKQRSTGDFKAHHSSSSMAKTPIATSRGPMRSFLRKKQLQSPILQEISSASQTIENNILKGKALFAQNDEANNADPIIIDLISSINSETEEEPDELIPLPSTKIAPDYEDDVGSGEAHKHWSQCSSSLRFSIPRGSTSIEQLSTPIAEQRLRSFLEKPTARFQQLLRIVETQTMYCLYHNRVDEIGDRKEKYRVVGTTGNMYSVIIAKQPTCTCLDWRGNYICEHIVFIFVKVLKLSTPLRHQVAFLSTEVEQMLNVVIIDEYCDRKSIVKEPRCPICYKDLNADADADKDTLTWCKSSCGINYHQSCILRWAAVCWQDGRKVKCGYCNMPWVFTSKEVSEAIRNGGVSIDDNTNVGRILGMEQPELEDTEFWRPRQRFSIYERYRDERFHAIED</sequence>
<evidence type="ECO:0000259" key="3">
    <source>
        <dbReference type="PROSITE" id="PS50966"/>
    </source>
</evidence>
<dbReference type="InterPro" id="IPR013083">
    <property type="entry name" value="Znf_RING/FYVE/PHD"/>
</dbReference>